<dbReference type="RefSeq" id="YP_009207283.1">
    <property type="nucleotide sequence ID" value="NC_028894.1"/>
</dbReference>
<dbReference type="Pfam" id="PF24205">
    <property type="entry name" value="Antiholin"/>
    <property type="match status" value="1"/>
</dbReference>
<keyword evidence="2" id="KW-1185">Reference proteome</keyword>
<organism evidence="1 2">
    <name type="scientific">Escherichia phage vB_EcoM_VR20</name>
    <dbReference type="NCBI Taxonomy" id="1567027"/>
    <lineage>
        <taxon>Viruses</taxon>
        <taxon>Duplodnaviria</taxon>
        <taxon>Heunggongvirae</taxon>
        <taxon>Uroviricota</taxon>
        <taxon>Caudoviricetes</taxon>
        <taxon>Pantevenvirales</taxon>
        <taxon>Straboviridae</taxon>
        <taxon>Tevenvirinae</taxon>
        <taxon>Gaprivervirus</taxon>
        <taxon>Gaprivervirus vr20</taxon>
    </lineage>
</organism>
<protein>
    <submittedName>
        <fullName evidence="1">Lysis inhibitor regulator RI</fullName>
    </submittedName>
</protein>
<dbReference type="KEGG" id="vg:26633782"/>
<name>A0A0A7HBU0_9CAUD</name>
<sequence>MDLIRGLSLSLLLMGCLGPNLSSATDGKFTQYADSAMQIYSQFKEPSVEQSEQFWAFIKTEWNNKSQCVNEITCQIDGRAAAVEYAKLMKVKLEDEIR</sequence>
<dbReference type="InterPro" id="IPR034696">
    <property type="entry name" value="RI_T4"/>
</dbReference>
<evidence type="ECO:0000313" key="1">
    <source>
        <dbReference type="EMBL" id="AIZ02162.1"/>
    </source>
</evidence>
<accession>A0A0A7HBU0</accession>
<evidence type="ECO:0000313" key="2">
    <source>
        <dbReference type="Proteomes" id="UP000030716"/>
    </source>
</evidence>
<dbReference type="EMBL" id="KP007360">
    <property type="protein sequence ID" value="AIZ02162.1"/>
    <property type="molecule type" value="Genomic_DNA"/>
</dbReference>
<proteinExistence type="predicted"/>
<dbReference type="Proteomes" id="UP000030716">
    <property type="component" value="Segment"/>
</dbReference>
<reference evidence="1 2" key="1">
    <citation type="submission" date="2014-10" db="EMBL/GenBank/DDBJ databases">
        <title>VR bacteriophages - a small but diverse group of low-temperature viruses.</title>
        <authorList>
            <person name="Kaliniene L."/>
            <person name="Meskys R."/>
            <person name="Simoliunas E."/>
            <person name="Zajanckauskaite A."/>
            <person name="Truncaite L."/>
        </authorList>
    </citation>
    <scope>NUCLEOTIDE SEQUENCE [LARGE SCALE GENOMIC DNA]</scope>
</reference>
<dbReference type="PROSITE" id="PS51257">
    <property type="entry name" value="PROKAR_LIPOPROTEIN"/>
    <property type="match status" value="1"/>
</dbReference>
<dbReference type="GeneID" id="26633782"/>
<dbReference type="OrthoDB" id="18750at10239"/>
<gene>
    <name evidence="1" type="primary">rI</name>
    <name evidence="1" type="ORF">VR20_104</name>
</gene>